<gene>
    <name evidence="1" type="ORF">H8709_00540</name>
</gene>
<reference evidence="1" key="1">
    <citation type="submission" date="2020-08" db="EMBL/GenBank/DDBJ databases">
        <title>Genome public.</title>
        <authorList>
            <person name="Liu C."/>
            <person name="Sun Q."/>
        </authorList>
    </citation>
    <scope>NUCLEOTIDE SEQUENCE</scope>
    <source>
        <strain evidence="1">NSJ-54</strain>
    </source>
</reference>
<comment type="caution">
    <text evidence="1">The sequence shown here is derived from an EMBL/GenBank/DDBJ whole genome shotgun (WGS) entry which is preliminary data.</text>
</comment>
<evidence type="ECO:0000313" key="1">
    <source>
        <dbReference type="EMBL" id="MBC8569317.1"/>
    </source>
</evidence>
<proteinExistence type="predicted"/>
<dbReference type="EMBL" id="JACRTC010000001">
    <property type="protein sequence ID" value="MBC8569317.1"/>
    <property type="molecule type" value="Genomic_DNA"/>
</dbReference>
<name>A0A926E8L2_9FIRM</name>
<dbReference type="Proteomes" id="UP000660861">
    <property type="component" value="Unassembled WGS sequence"/>
</dbReference>
<dbReference type="AlphaFoldDB" id="A0A926E8L2"/>
<accession>A0A926E8L2</accession>
<sequence>MKKALKNEEIGHYISYGVVMQQDKGEDICLHDVTSNQAIINHFIELLNHYQVSAAHFEDVFADFLCTGEILRFYPELAY</sequence>
<evidence type="ECO:0000313" key="2">
    <source>
        <dbReference type="Proteomes" id="UP000660861"/>
    </source>
</evidence>
<organism evidence="1 2">
    <name type="scientific">Zongyangia hominis</name>
    <dbReference type="NCBI Taxonomy" id="2763677"/>
    <lineage>
        <taxon>Bacteria</taxon>
        <taxon>Bacillati</taxon>
        <taxon>Bacillota</taxon>
        <taxon>Clostridia</taxon>
        <taxon>Eubacteriales</taxon>
        <taxon>Oscillospiraceae</taxon>
        <taxon>Zongyangia</taxon>
    </lineage>
</organism>
<keyword evidence="2" id="KW-1185">Reference proteome</keyword>
<protein>
    <submittedName>
        <fullName evidence="1">Uncharacterized protein</fullName>
    </submittedName>
</protein>